<proteinExistence type="predicted"/>
<protein>
    <submittedName>
        <fullName evidence="2">Uncharacterized protein</fullName>
    </submittedName>
</protein>
<keyword evidence="3" id="KW-1185">Reference proteome</keyword>
<dbReference type="Proteomes" id="UP000651852">
    <property type="component" value="Unassembled WGS sequence"/>
</dbReference>
<evidence type="ECO:0000313" key="2">
    <source>
        <dbReference type="EMBL" id="MBC3948660.1"/>
    </source>
</evidence>
<evidence type="ECO:0000256" key="1">
    <source>
        <dbReference type="SAM" id="MobiDB-lite"/>
    </source>
</evidence>
<feature type="compositionally biased region" description="Basic and acidic residues" evidence="1">
    <location>
        <begin position="55"/>
        <end position="65"/>
    </location>
</feature>
<feature type="compositionally biased region" description="Polar residues" evidence="1">
    <location>
        <begin position="42"/>
        <end position="52"/>
    </location>
</feature>
<evidence type="ECO:0000313" key="3">
    <source>
        <dbReference type="Proteomes" id="UP000651852"/>
    </source>
</evidence>
<comment type="caution">
    <text evidence="2">The sequence shown here is derived from an EMBL/GenBank/DDBJ whole genome shotgun (WGS) entry which is preliminary data.</text>
</comment>
<gene>
    <name evidence="2" type="ORF">H8S59_02625</name>
</gene>
<name>A0ABR7AUR9_9PSED</name>
<reference evidence="2 3" key="1">
    <citation type="submission" date="2020-08" db="EMBL/GenBank/DDBJ databases">
        <title>Putative novel bacterial strains isolated from necrotic wheat leaf tissues caused by Xanthomonas translucens.</title>
        <authorList>
            <person name="Tambong J.T."/>
        </authorList>
    </citation>
    <scope>NUCLEOTIDE SEQUENCE [LARGE SCALE GENOMIC DNA]</scope>
    <source>
        <strain evidence="2 3">DOAB 1069</strain>
    </source>
</reference>
<dbReference type="EMBL" id="JACONW010000006">
    <property type="protein sequence ID" value="MBC3948660.1"/>
    <property type="molecule type" value="Genomic_DNA"/>
</dbReference>
<feature type="region of interest" description="Disordered" evidence="1">
    <location>
        <begin position="39"/>
        <end position="74"/>
    </location>
</feature>
<organism evidence="2 3">
    <name type="scientific">Pseudomonas folii</name>
    <dbReference type="NCBI Taxonomy" id="2762593"/>
    <lineage>
        <taxon>Bacteria</taxon>
        <taxon>Pseudomonadati</taxon>
        <taxon>Pseudomonadota</taxon>
        <taxon>Gammaproteobacteria</taxon>
        <taxon>Pseudomonadales</taxon>
        <taxon>Pseudomonadaceae</taxon>
        <taxon>Pseudomonas</taxon>
    </lineage>
</organism>
<accession>A0ABR7AUR9</accession>
<dbReference type="RefSeq" id="WP_187520417.1">
    <property type="nucleotide sequence ID" value="NZ_JACONW010000006.1"/>
</dbReference>
<sequence length="74" mass="7983">MDSALISLQQLQEDSCQNASELAALKETVKAQSRLIEELKRNNGTNTQSSTADLSDLKSKMDDKVVPSANSKAS</sequence>